<organism evidence="1 2">
    <name type="scientific">Hyella patelloides LEGE 07179</name>
    <dbReference type="NCBI Taxonomy" id="945734"/>
    <lineage>
        <taxon>Bacteria</taxon>
        <taxon>Bacillati</taxon>
        <taxon>Cyanobacteriota</taxon>
        <taxon>Cyanophyceae</taxon>
        <taxon>Pleurocapsales</taxon>
        <taxon>Hyellaceae</taxon>
        <taxon>Hyella</taxon>
    </lineage>
</organism>
<evidence type="ECO:0000313" key="1">
    <source>
        <dbReference type="EMBL" id="VEP11588.1"/>
    </source>
</evidence>
<evidence type="ECO:0000313" key="2">
    <source>
        <dbReference type="Proteomes" id="UP000320055"/>
    </source>
</evidence>
<accession>A0A563VJH8</accession>
<dbReference type="EMBL" id="CAACVJ010000013">
    <property type="protein sequence ID" value="VEP11588.1"/>
    <property type="molecule type" value="Genomic_DNA"/>
</dbReference>
<dbReference type="Proteomes" id="UP000320055">
    <property type="component" value="Unassembled WGS sequence"/>
</dbReference>
<keyword evidence="2" id="KW-1185">Reference proteome</keyword>
<proteinExistence type="predicted"/>
<gene>
    <name evidence="1" type="ORF">H1P_110038</name>
</gene>
<dbReference type="AlphaFoldDB" id="A0A563VJH8"/>
<name>A0A563VJH8_9CYAN</name>
<sequence>MSKIKLVEASNTKILVQLEEKTAIHGGSLTENGLETYYKASGYRAEYL</sequence>
<reference evidence="1 2" key="1">
    <citation type="submission" date="2019-01" db="EMBL/GenBank/DDBJ databases">
        <authorList>
            <person name="Brito A."/>
        </authorList>
    </citation>
    <scope>NUCLEOTIDE SEQUENCE [LARGE SCALE GENOMIC DNA]</scope>
    <source>
        <strain evidence="1">1</strain>
    </source>
</reference>
<protein>
    <submittedName>
        <fullName evidence="1">Uncharacterized protein</fullName>
    </submittedName>
</protein>
<dbReference type="RefSeq" id="WP_186375801.1">
    <property type="nucleotide sequence ID" value="NZ_LR213774.1"/>
</dbReference>